<feature type="region of interest" description="Disordered" evidence="1">
    <location>
        <begin position="77"/>
        <end position="124"/>
    </location>
</feature>
<keyword evidence="3" id="KW-0808">Transferase</keyword>
<dbReference type="PROSITE" id="PS50878">
    <property type="entry name" value="RT_POL"/>
    <property type="match status" value="1"/>
</dbReference>
<feature type="non-terminal residue" evidence="3">
    <location>
        <position position="1"/>
    </location>
</feature>
<dbReference type="Pfam" id="PF00078">
    <property type="entry name" value="RVT_1"/>
    <property type="match status" value="1"/>
</dbReference>
<proteinExistence type="predicted"/>
<feature type="compositionally biased region" description="Polar residues" evidence="1">
    <location>
        <begin position="1"/>
        <end position="10"/>
    </location>
</feature>
<sequence>VAEALAQSSDPGDPGNEHDALRARGRRNLWHACELEKLSRLVLEHRRGSRIDWPPLAAAWDSTRNPGDAKRTVSALKSMHAKCRKREQERAGASVPLGPVLTEELQGSSSQEGSHPDVGPPEPPEVITVDPVVPSLEEKLVQRFDIYYKIAISSYDRRPVRRPEGVIPKDLLVAGNTVLLRKLENLPATNGRQCISSLNAAVYAIAKAIAATADELRRERIPDDPKRRLRELYEKRRSLLSIVSTLSGEICRRKALRQRKEGAMPRPSKSYLRVAAEFKIRRRGELGRVVRMSKDQLNVTQLEIRKLEEARRRMLVRRKGVPFVVHERECPSDTPVASVREYWHPIVGQSRPFEVSPELEEWSRTLGSPMCDTPLRSGELTEDAWKSLFAKVRPWKATGPDGIQAFWWKHLPEARLRLTSWCLRALRQPKKSIPNWLCQGRVVLIPKKKGDPSSLGPGDFRPIACLNTCYKILTGMMAEHISKTVGDRFPGSQVALRKGVWGCTHAQILDQTIVRDAERHRNELHMLWVDMTKAYDSLRHGAIKWTVKRWGVPSDVRRLLSTLMSLQTVRYCGYASGRQVKSRPLQIRNGLMQGDTLSPLLFCLTIAPLSAWIQANIKPYQTKTGSGPRSDGALSVNHVFYMDDLKVWTTDWENLMLARKGIQRVAGQLGLKMNMSKCAIRSLNSADMGQQHADEVGSIPILGGTEVYKYLGAEQTGLVCFEELWSRVAESATVTARRLFFSNLTVRQKVNGFNQVVVPKLKYAFSCIVFGAGRFKTLRVRARKFDLEMRRLLVESHTRFKHSCCARLYVGKESGGLGMKLVEEELELSVTYTWAYLATNTDFLVSFELSERLRASTKRSITSDFQAVMAANGLDGRVTRTVMATIKVDNQTFYTATNAARAVSKLIRERWAKVHLNDWRSKGTAGRVLREHLQDGNPTGLCMKDSFLWSVNGQVSSEVLRNVWGAQEASLLTRSSACGRALALAGDGLCRMRCGPFAETAEHVVSACGYWRTSLMVERHDEVARVLYSSIRRKYNITEVVNSHRPHVVETRDVVIHWNDSIVTSEGLKHNRPDLLVWDRRAQRIWIIEISISWFTRVLAQEQRKLGKYGVNSTLPEETGPDGFHPGPNLRAVLQKDRKCRVDVVPIVLGACGEVTPNLRRYIRSLELRDNASDLIERMQRCAILGTNRLVKCHLANNAE</sequence>
<evidence type="ECO:0000256" key="1">
    <source>
        <dbReference type="SAM" id="MobiDB-lite"/>
    </source>
</evidence>
<protein>
    <submittedName>
        <fullName evidence="3">Reverse transcriptase</fullName>
    </submittedName>
</protein>
<feature type="compositionally biased region" description="Low complexity" evidence="1">
    <location>
        <begin position="103"/>
        <end position="113"/>
    </location>
</feature>
<dbReference type="PANTHER" id="PTHR35450">
    <property type="entry name" value="REVERSE TRANSCRIPTASE DOMAIN-CONTAINING PROTEIN"/>
    <property type="match status" value="1"/>
</dbReference>
<gene>
    <name evidence="3" type="ORF">TELCIR_20407</name>
</gene>
<dbReference type="SUPFAM" id="SSF56672">
    <property type="entry name" value="DNA/RNA polymerases"/>
    <property type="match status" value="1"/>
</dbReference>
<feature type="domain" description="Reverse transcriptase" evidence="2">
    <location>
        <begin position="426"/>
        <end position="715"/>
    </location>
</feature>
<keyword evidence="3" id="KW-0695">RNA-directed DNA polymerase</keyword>
<feature type="region of interest" description="Disordered" evidence="1">
    <location>
        <begin position="1"/>
        <end position="20"/>
    </location>
</feature>
<dbReference type="InterPro" id="IPR043502">
    <property type="entry name" value="DNA/RNA_pol_sf"/>
</dbReference>
<evidence type="ECO:0000313" key="4">
    <source>
        <dbReference type="Proteomes" id="UP000230423"/>
    </source>
</evidence>
<reference evidence="3 4" key="1">
    <citation type="submission" date="2015-09" db="EMBL/GenBank/DDBJ databases">
        <title>Draft genome of the parasitic nematode Teladorsagia circumcincta isolate WARC Sus (inbred).</title>
        <authorList>
            <person name="Mitreva M."/>
        </authorList>
    </citation>
    <scope>NUCLEOTIDE SEQUENCE [LARGE SCALE GENOMIC DNA]</scope>
    <source>
        <strain evidence="3 4">S</strain>
    </source>
</reference>
<evidence type="ECO:0000313" key="3">
    <source>
        <dbReference type="EMBL" id="PIO58163.1"/>
    </source>
</evidence>
<dbReference type="OrthoDB" id="5798715at2759"/>
<dbReference type="GO" id="GO:0003964">
    <property type="term" value="F:RNA-directed DNA polymerase activity"/>
    <property type="evidence" value="ECO:0007669"/>
    <property type="project" value="UniProtKB-KW"/>
</dbReference>
<dbReference type="EMBL" id="KZ370722">
    <property type="protein sequence ID" value="PIO58163.1"/>
    <property type="molecule type" value="Genomic_DNA"/>
</dbReference>
<dbReference type="InterPro" id="IPR000477">
    <property type="entry name" value="RT_dom"/>
</dbReference>
<organism evidence="3 4">
    <name type="scientific">Teladorsagia circumcincta</name>
    <name type="common">Brown stomach worm</name>
    <name type="synonym">Ostertagia circumcincta</name>
    <dbReference type="NCBI Taxonomy" id="45464"/>
    <lineage>
        <taxon>Eukaryota</taxon>
        <taxon>Metazoa</taxon>
        <taxon>Ecdysozoa</taxon>
        <taxon>Nematoda</taxon>
        <taxon>Chromadorea</taxon>
        <taxon>Rhabditida</taxon>
        <taxon>Rhabditina</taxon>
        <taxon>Rhabditomorpha</taxon>
        <taxon>Strongyloidea</taxon>
        <taxon>Trichostrongylidae</taxon>
        <taxon>Teladorsagia</taxon>
    </lineage>
</organism>
<evidence type="ECO:0000259" key="2">
    <source>
        <dbReference type="PROSITE" id="PS50878"/>
    </source>
</evidence>
<accession>A0A2G9TJK0</accession>
<keyword evidence="4" id="KW-1185">Reference proteome</keyword>
<name>A0A2G9TJK0_TELCI</name>
<keyword evidence="3" id="KW-0548">Nucleotidyltransferase</keyword>
<dbReference type="AlphaFoldDB" id="A0A2G9TJK0"/>
<dbReference type="CDD" id="cd01650">
    <property type="entry name" value="RT_nLTR_like"/>
    <property type="match status" value="1"/>
</dbReference>
<dbReference type="PANTHER" id="PTHR35450:SF2">
    <property type="entry name" value="REVERSE TRANSCRIPTASE DOMAIN-CONTAINING PROTEIN"/>
    <property type="match status" value="1"/>
</dbReference>
<dbReference type="Proteomes" id="UP000230423">
    <property type="component" value="Unassembled WGS sequence"/>
</dbReference>